<dbReference type="EMBL" id="JAVFKD010000012">
    <property type="protein sequence ID" value="KAK5991842.1"/>
    <property type="molecule type" value="Genomic_DNA"/>
</dbReference>
<dbReference type="SUPFAM" id="SSF48576">
    <property type="entry name" value="Terpenoid synthases"/>
    <property type="match status" value="1"/>
</dbReference>
<comment type="caution">
    <text evidence="3">The sequence shown here is derived from an EMBL/GenBank/DDBJ whole genome shotgun (WGS) entry which is preliminary data.</text>
</comment>
<dbReference type="Gene3D" id="1.10.600.10">
    <property type="entry name" value="Farnesyl Diphosphate Synthase"/>
    <property type="match status" value="1"/>
</dbReference>
<reference evidence="3 4" key="1">
    <citation type="submission" date="2024-01" db="EMBL/GenBank/DDBJ databases">
        <title>Complete genome of Cladobotryum mycophilum ATHUM6906.</title>
        <authorList>
            <person name="Christinaki A.C."/>
            <person name="Myridakis A.I."/>
            <person name="Kouvelis V.N."/>
        </authorList>
    </citation>
    <scope>NUCLEOTIDE SEQUENCE [LARGE SCALE GENOMIC DNA]</scope>
    <source>
        <strain evidence="3 4">ATHUM6906</strain>
    </source>
</reference>
<dbReference type="Proteomes" id="UP001338125">
    <property type="component" value="Unassembled WGS sequence"/>
</dbReference>
<protein>
    <submittedName>
        <fullName evidence="3">Trichodiene synthase</fullName>
    </submittedName>
</protein>
<evidence type="ECO:0000313" key="4">
    <source>
        <dbReference type="Proteomes" id="UP001338125"/>
    </source>
</evidence>
<keyword evidence="2" id="KW-0456">Lyase</keyword>
<sequence>MPKERFPYDTYLKACVKLLDTVKYHDDNYTRAKRVEKLEQTYKKTAKHFAQSHVQDTLKVPPERLAAALKTIVGMVVYSWVMVSPELMTDLSIHYTYTLLLDDSNDNPAPAMQTWYNDLLNGKAQDHGWWRLRLAPLWGYCKMNIVRSTIDFFQACWIEQHNFKGFPGSHDYPGFLRRMNGLGHCVGASLWPADEFDEEKLSLEITTAIAQMENWMVLVNDLFSLYKEHFVERD</sequence>
<dbReference type="InterPro" id="IPR008949">
    <property type="entry name" value="Isoprenoid_synthase_dom_sf"/>
</dbReference>
<comment type="similarity">
    <text evidence="1">Belongs to the trichodiene synthase family.</text>
</comment>
<evidence type="ECO:0000256" key="2">
    <source>
        <dbReference type="ARBA" id="ARBA00023239"/>
    </source>
</evidence>
<dbReference type="Pfam" id="PF06330">
    <property type="entry name" value="TRI5"/>
    <property type="match status" value="1"/>
</dbReference>
<evidence type="ECO:0000313" key="3">
    <source>
        <dbReference type="EMBL" id="KAK5991842.1"/>
    </source>
</evidence>
<keyword evidence="4" id="KW-1185">Reference proteome</keyword>
<accession>A0ABR0SI53</accession>
<dbReference type="InterPro" id="IPR024652">
    <property type="entry name" value="Trichodiene_synth"/>
</dbReference>
<name>A0ABR0SI53_9HYPO</name>
<proteinExistence type="inferred from homology"/>
<evidence type="ECO:0000256" key="1">
    <source>
        <dbReference type="ARBA" id="ARBA00007946"/>
    </source>
</evidence>
<organism evidence="3 4">
    <name type="scientific">Cladobotryum mycophilum</name>
    <dbReference type="NCBI Taxonomy" id="491253"/>
    <lineage>
        <taxon>Eukaryota</taxon>
        <taxon>Fungi</taxon>
        <taxon>Dikarya</taxon>
        <taxon>Ascomycota</taxon>
        <taxon>Pezizomycotina</taxon>
        <taxon>Sordariomycetes</taxon>
        <taxon>Hypocreomycetidae</taxon>
        <taxon>Hypocreales</taxon>
        <taxon>Hypocreaceae</taxon>
        <taxon>Cladobotryum</taxon>
    </lineage>
</organism>
<gene>
    <name evidence="3" type="ORF">PT974_05228</name>
</gene>